<comment type="caution">
    <text evidence="8">The sequence shown here is derived from an EMBL/GenBank/DDBJ whole genome shotgun (WGS) entry which is preliminary data.</text>
</comment>
<keyword evidence="4" id="KW-0479">Metal-binding</keyword>
<evidence type="ECO:0000256" key="2">
    <source>
        <dbReference type="ARBA" id="ARBA00022485"/>
    </source>
</evidence>
<dbReference type="SUPFAM" id="SSF102114">
    <property type="entry name" value="Radical SAM enzymes"/>
    <property type="match status" value="1"/>
</dbReference>
<dbReference type="Proteomes" id="UP000245845">
    <property type="component" value="Unassembled WGS sequence"/>
</dbReference>
<dbReference type="AlphaFoldDB" id="A0A2Y9BCU3"/>
<evidence type="ECO:0000259" key="7">
    <source>
        <dbReference type="PROSITE" id="PS51918"/>
    </source>
</evidence>
<dbReference type="InterPro" id="IPR013785">
    <property type="entry name" value="Aldolase_TIM"/>
</dbReference>
<dbReference type="PANTHER" id="PTHR43273">
    <property type="entry name" value="ANAEROBIC SULFATASE-MATURATING ENZYME HOMOLOG ASLB-RELATED"/>
    <property type="match status" value="1"/>
</dbReference>
<reference evidence="8 9" key="1">
    <citation type="submission" date="2018-05" db="EMBL/GenBank/DDBJ databases">
        <title>The Hungate 1000. A catalogue of reference genomes from the rumen microbiome.</title>
        <authorList>
            <person name="Kelly W."/>
        </authorList>
    </citation>
    <scope>NUCLEOTIDE SEQUENCE [LARGE SCALE GENOMIC DNA]</scope>
    <source>
        <strain evidence="8 9">NLAE-zl-C242</strain>
    </source>
</reference>
<dbReference type="SFLD" id="SFLDG01067">
    <property type="entry name" value="SPASM/twitch_domain_containing"/>
    <property type="match status" value="1"/>
</dbReference>
<protein>
    <recommendedName>
        <fullName evidence="7">Radical SAM core domain-containing protein</fullName>
    </recommendedName>
</protein>
<dbReference type="InterPro" id="IPR023867">
    <property type="entry name" value="Sulphatase_maturase_rSAM"/>
</dbReference>
<keyword evidence="9" id="KW-1185">Reference proteome</keyword>
<name>A0A2Y9BCU3_9FIRM</name>
<comment type="cofactor">
    <cofactor evidence="1">
        <name>[4Fe-4S] cluster</name>
        <dbReference type="ChEBI" id="CHEBI:49883"/>
    </cofactor>
</comment>
<organism evidence="8 9">
    <name type="scientific">Faecalicatena orotica</name>
    <dbReference type="NCBI Taxonomy" id="1544"/>
    <lineage>
        <taxon>Bacteria</taxon>
        <taxon>Bacillati</taxon>
        <taxon>Bacillota</taxon>
        <taxon>Clostridia</taxon>
        <taxon>Lachnospirales</taxon>
        <taxon>Lachnospiraceae</taxon>
        <taxon>Faecalicatena</taxon>
    </lineage>
</organism>
<evidence type="ECO:0000256" key="6">
    <source>
        <dbReference type="ARBA" id="ARBA00023014"/>
    </source>
</evidence>
<dbReference type="InterPro" id="IPR000385">
    <property type="entry name" value="MoaA_NifB_PqqE_Fe-S-bd_CS"/>
</dbReference>
<dbReference type="EMBL" id="QGDL01000005">
    <property type="protein sequence ID" value="PWJ29751.1"/>
    <property type="molecule type" value="Genomic_DNA"/>
</dbReference>
<evidence type="ECO:0000256" key="5">
    <source>
        <dbReference type="ARBA" id="ARBA00023004"/>
    </source>
</evidence>
<sequence length="474" mass="55330">MGKILIKCFETPMQKYFYDRFFNTIVMVNDEEYEVLKEVEKTGKIQDEESLRMFLDNGLLQETVIEGIEHPETDRLKLLTEHYMENLILQVTQQCNMRCNYCAYSGNYFNRSHASNRMSFETAKKAIDFYLARSDKADAIYVSFYGGEPLLEFELIKQCVDYTLEHKGDKTAGFPMTTNGTLLTEEVIKFLVKHKFTLMISLDGDKESHDVNRIFKTGGGSFDTILKNLKALKKYDEKYYKENVMFNCVISNTTDFERVYKFYAESDLFTPDSVSFNYVNKIGLKDDNISEITQKNRRVEHLAYIKMVLAVLGKREWDAQSRMVRRQLQDVELLYDQLHKHSREAKKTHHGGPCIPSVRRLFVETNGTFFPCERVSEEDEEMSIGSINTGLDYDKLDFFLNHGKMIQGNCMSCWNLRTCTFCLSEISKENKKLTENMLFRQCEISKKKTLSQFRRLCMLAELGYRGNENLLGSR</sequence>
<dbReference type="InterPro" id="IPR024001">
    <property type="entry name" value="Cys-rich_pep_rSAM_mat_CcpM"/>
</dbReference>
<dbReference type="PROSITE" id="PS51918">
    <property type="entry name" value="RADICAL_SAM"/>
    <property type="match status" value="1"/>
</dbReference>
<evidence type="ECO:0000313" key="9">
    <source>
        <dbReference type="Proteomes" id="UP000245845"/>
    </source>
</evidence>
<evidence type="ECO:0000256" key="4">
    <source>
        <dbReference type="ARBA" id="ARBA00022723"/>
    </source>
</evidence>
<evidence type="ECO:0000313" key="8">
    <source>
        <dbReference type="EMBL" id="PWJ29751.1"/>
    </source>
</evidence>
<dbReference type="Pfam" id="PF04055">
    <property type="entry name" value="Radical_SAM"/>
    <property type="match status" value="1"/>
</dbReference>
<dbReference type="Gene3D" id="3.20.20.70">
    <property type="entry name" value="Aldolase class I"/>
    <property type="match status" value="1"/>
</dbReference>
<evidence type="ECO:0000256" key="1">
    <source>
        <dbReference type="ARBA" id="ARBA00001966"/>
    </source>
</evidence>
<dbReference type="SFLD" id="SFLDG01384">
    <property type="entry name" value="thioether_bond_formation_requi"/>
    <property type="match status" value="1"/>
</dbReference>
<dbReference type="SFLD" id="SFLDS00029">
    <property type="entry name" value="Radical_SAM"/>
    <property type="match status" value="1"/>
</dbReference>
<keyword evidence="2" id="KW-0004">4Fe-4S</keyword>
<dbReference type="NCBIfam" id="TIGR04068">
    <property type="entry name" value="rSAM_ocin_clost"/>
    <property type="match status" value="1"/>
</dbReference>
<dbReference type="RefSeq" id="WP_109730897.1">
    <property type="nucleotide sequence ID" value="NZ_BAAACK010000018.1"/>
</dbReference>
<evidence type="ECO:0000256" key="3">
    <source>
        <dbReference type="ARBA" id="ARBA00022691"/>
    </source>
</evidence>
<feature type="domain" description="Radical SAM core" evidence="7">
    <location>
        <begin position="81"/>
        <end position="315"/>
    </location>
</feature>
<dbReference type="InterPro" id="IPR007197">
    <property type="entry name" value="rSAM"/>
</dbReference>
<gene>
    <name evidence="8" type="ORF">A8806_10551</name>
</gene>
<dbReference type="GO" id="GO:0016491">
    <property type="term" value="F:oxidoreductase activity"/>
    <property type="evidence" value="ECO:0007669"/>
    <property type="project" value="InterPro"/>
</dbReference>
<keyword evidence="6" id="KW-0411">Iron-sulfur</keyword>
<dbReference type="GO" id="GO:0046872">
    <property type="term" value="F:metal ion binding"/>
    <property type="evidence" value="ECO:0007669"/>
    <property type="project" value="UniProtKB-KW"/>
</dbReference>
<proteinExistence type="predicted"/>
<keyword evidence="3" id="KW-0949">S-adenosyl-L-methionine</keyword>
<dbReference type="InterPro" id="IPR058240">
    <property type="entry name" value="rSAM_sf"/>
</dbReference>
<dbReference type="SFLD" id="SFLDG01386">
    <property type="entry name" value="main_SPASM_domain-containing"/>
    <property type="match status" value="1"/>
</dbReference>
<dbReference type="GO" id="GO:0051539">
    <property type="term" value="F:4 iron, 4 sulfur cluster binding"/>
    <property type="evidence" value="ECO:0007669"/>
    <property type="project" value="UniProtKB-KW"/>
</dbReference>
<accession>A0A2Y9BCU3</accession>
<dbReference type="PANTHER" id="PTHR43273:SF8">
    <property type="entry name" value="RADICAL SAM DOMAIN PROTEIN"/>
    <property type="match status" value="1"/>
</dbReference>
<keyword evidence="5" id="KW-0408">Iron</keyword>
<dbReference type="OrthoDB" id="9808591at2"/>
<dbReference type="CDD" id="cd01335">
    <property type="entry name" value="Radical_SAM"/>
    <property type="match status" value="1"/>
</dbReference>
<dbReference type="PROSITE" id="PS01305">
    <property type="entry name" value="MOAA_NIFB_PQQE"/>
    <property type="match status" value="1"/>
</dbReference>